<organism evidence="2 3">
    <name type="scientific">Tenacibaculum platacis</name>
    <dbReference type="NCBI Taxonomy" id="3137852"/>
    <lineage>
        <taxon>Bacteria</taxon>
        <taxon>Pseudomonadati</taxon>
        <taxon>Bacteroidota</taxon>
        <taxon>Flavobacteriia</taxon>
        <taxon>Flavobacteriales</taxon>
        <taxon>Flavobacteriaceae</taxon>
        <taxon>Tenacibaculum</taxon>
    </lineage>
</organism>
<proteinExistence type="predicted"/>
<gene>
    <name evidence="2" type="ORF">T190607A01A_40032</name>
</gene>
<evidence type="ECO:0000256" key="1">
    <source>
        <dbReference type="SAM" id="Phobius"/>
    </source>
</evidence>
<evidence type="ECO:0000313" key="2">
    <source>
        <dbReference type="EMBL" id="CAL2090535.1"/>
    </source>
</evidence>
<feature type="transmembrane region" description="Helical" evidence="1">
    <location>
        <begin position="12"/>
        <end position="32"/>
    </location>
</feature>
<keyword evidence="1" id="KW-0812">Transmembrane</keyword>
<reference evidence="2 3" key="1">
    <citation type="submission" date="2024-05" db="EMBL/GenBank/DDBJ databases">
        <authorList>
            <person name="Duchaud E."/>
        </authorList>
    </citation>
    <scope>NUCLEOTIDE SEQUENCE [LARGE SCALE GENOMIC DNA]</scope>
    <source>
        <strain evidence="2">Ena-SAMPLE-TAB-13-05-2024-13:56:06:370-140302</strain>
    </source>
</reference>
<comment type="caution">
    <text evidence="2">The sequence shown here is derived from an EMBL/GenBank/DDBJ whole genome shotgun (WGS) entry which is preliminary data.</text>
</comment>
<evidence type="ECO:0000313" key="3">
    <source>
        <dbReference type="Proteomes" id="UP001497416"/>
    </source>
</evidence>
<feature type="transmembrane region" description="Helical" evidence="1">
    <location>
        <begin position="38"/>
        <end position="57"/>
    </location>
</feature>
<feature type="transmembrane region" description="Helical" evidence="1">
    <location>
        <begin position="69"/>
        <end position="90"/>
    </location>
</feature>
<dbReference type="Proteomes" id="UP001497416">
    <property type="component" value="Unassembled WGS sequence"/>
</dbReference>
<sequence>MITNSKDFNKNLIFIILGKSLIVFAITLLSFYELIFFGLQNGFLNLVVNILIPLILLKIINKKNLKFSLIYFIGNGFIISFLSSFLRVFLFNKFATSFIYYILNQESSKQIIDTMTMSERFYEVIKFSVVGTLFFIVIGIIIKLIKQK</sequence>
<keyword evidence="1" id="KW-1133">Transmembrane helix</keyword>
<keyword evidence="3" id="KW-1185">Reference proteome</keyword>
<accession>A0ABP1ESM2</accession>
<feature type="transmembrane region" description="Helical" evidence="1">
    <location>
        <begin position="124"/>
        <end position="145"/>
    </location>
</feature>
<name>A0ABP1ESM2_9FLAO</name>
<keyword evidence="1" id="KW-0472">Membrane</keyword>
<dbReference type="EMBL" id="CAXIXY010000006">
    <property type="protein sequence ID" value="CAL2090535.1"/>
    <property type="molecule type" value="Genomic_DNA"/>
</dbReference>
<protein>
    <submittedName>
        <fullName evidence="2">Uncharacterized protein</fullName>
    </submittedName>
</protein>